<organism evidence="1">
    <name type="scientific">freshwater metagenome</name>
    <dbReference type="NCBI Taxonomy" id="449393"/>
    <lineage>
        <taxon>unclassified sequences</taxon>
        <taxon>metagenomes</taxon>
        <taxon>ecological metagenomes</taxon>
    </lineage>
</organism>
<protein>
    <submittedName>
        <fullName evidence="1">Unannotated protein</fullName>
    </submittedName>
</protein>
<proteinExistence type="predicted"/>
<accession>A0A6J7R8S3</accession>
<sequence>MNLLAVKRSPLEIRRAQREVDVADKFGQPAVEQHTGQCSPQRIASLALDLAHAINEGIEGAKLTNPLGCGLLPHPWDRGQVVAGVSTQRRVVGVLGRGEAVLFLDRVGGHARKIAHALLGIQDGAVLIDELVGVAVAGDHEDVEPVGLGLGGQSGNDVVGLEAFDLNVGNGEGVEDLADQGHLALELVRAGCSVGLVVGELRRSESDAGDVECHRDVRGLLIAQAVDQHRGEPVDRIGGLAGARGEVLDGEGVERAICERVAVEQEKPGPCWRLVHTRILG</sequence>
<gene>
    <name evidence="1" type="ORF">UFOPK4150_00490</name>
</gene>
<name>A0A6J7R8S3_9ZZZZ</name>
<reference evidence="1" key="1">
    <citation type="submission" date="2020-05" db="EMBL/GenBank/DDBJ databases">
        <authorList>
            <person name="Chiriac C."/>
            <person name="Salcher M."/>
            <person name="Ghai R."/>
            <person name="Kavagutti S V."/>
        </authorList>
    </citation>
    <scope>NUCLEOTIDE SEQUENCE</scope>
</reference>
<evidence type="ECO:0000313" key="1">
    <source>
        <dbReference type="EMBL" id="CAB5025189.1"/>
    </source>
</evidence>
<dbReference type="EMBL" id="CAFBPU010000007">
    <property type="protein sequence ID" value="CAB5025189.1"/>
    <property type="molecule type" value="Genomic_DNA"/>
</dbReference>
<dbReference type="AlphaFoldDB" id="A0A6J7R8S3"/>